<gene>
    <name evidence="1" type="ORF">KZH69_18110</name>
</gene>
<proteinExistence type="predicted"/>
<evidence type="ECO:0000313" key="2">
    <source>
        <dbReference type="Proteomes" id="UP000812031"/>
    </source>
</evidence>
<dbReference type="EMBL" id="JAHWYN010000023">
    <property type="protein sequence ID" value="MBW4362406.1"/>
    <property type="molecule type" value="Genomic_DNA"/>
</dbReference>
<accession>A0ABS6Y0F7</accession>
<sequence length="127" mass="15119">MLNKSLRDQESIRIDNLLKKLMSLVYVPKFWNLEDLQYLENDLKGLAMNVESLTEFTEEELIVHLERLHFDWNHFEIFADFLILFSKESQFDFSPKAIAIYNYIQAESKTFSFEIFNKIAVARSNND</sequence>
<name>A0ABS6Y0F7_9FLAO</name>
<organism evidence="1 2">
    <name type="scientific">Flavobacterium taihuense</name>
    <dbReference type="NCBI Taxonomy" id="2857508"/>
    <lineage>
        <taxon>Bacteria</taxon>
        <taxon>Pseudomonadati</taxon>
        <taxon>Bacteroidota</taxon>
        <taxon>Flavobacteriia</taxon>
        <taxon>Flavobacteriales</taxon>
        <taxon>Flavobacteriaceae</taxon>
        <taxon>Flavobacterium</taxon>
    </lineage>
</organism>
<protein>
    <submittedName>
        <fullName evidence="1">Uncharacterized protein</fullName>
    </submittedName>
</protein>
<reference evidence="1 2" key="1">
    <citation type="submission" date="2021-07" db="EMBL/GenBank/DDBJ databases">
        <title>Flavobacterium sp. nov. isolated from sediment on the Taihu Lake.</title>
        <authorList>
            <person name="Qu J.-H."/>
        </authorList>
    </citation>
    <scope>NUCLEOTIDE SEQUENCE [LARGE SCALE GENOMIC DNA]</scope>
    <source>
        <strain evidence="1 2">NAS39</strain>
    </source>
</reference>
<dbReference type="RefSeq" id="WP_219318891.1">
    <property type="nucleotide sequence ID" value="NZ_JAHWYN010000023.1"/>
</dbReference>
<keyword evidence="2" id="KW-1185">Reference proteome</keyword>
<dbReference type="Proteomes" id="UP000812031">
    <property type="component" value="Unassembled WGS sequence"/>
</dbReference>
<evidence type="ECO:0000313" key="1">
    <source>
        <dbReference type="EMBL" id="MBW4362406.1"/>
    </source>
</evidence>
<comment type="caution">
    <text evidence="1">The sequence shown here is derived from an EMBL/GenBank/DDBJ whole genome shotgun (WGS) entry which is preliminary data.</text>
</comment>